<gene>
    <name evidence="5" type="ORF">NS334_00895</name>
</gene>
<dbReference type="InterPro" id="IPR029058">
    <property type="entry name" value="AB_hydrolase_fold"/>
</dbReference>
<evidence type="ECO:0000313" key="5">
    <source>
        <dbReference type="EMBL" id="KTT76794.1"/>
    </source>
</evidence>
<dbReference type="InterPro" id="IPR013094">
    <property type="entry name" value="AB_hydrolase_3"/>
</dbReference>
<evidence type="ECO:0000256" key="2">
    <source>
        <dbReference type="ARBA" id="ARBA00022801"/>
    </source>
</evidence>
<evidence type="ECO:0000313" key="6">
    <source>
        <dbReference type="Proteomes" id="UP000074310"/>
    </source>
</evidence>
<evidence type="ECO:0000256" key="1">
    <source>
        <dbReference type="ARBA" id="ARBA00010515"/>
    </source>
</evidence>
<keyword evidence="2" id="KW-0378">Hydrolase</keyword>
<comment type="similarity">
    <text evidence="1">Belongs to the 'GDXG' lipolytic enzyme family.</text>
</comment>
<sequence length="335" mass="35098">MTLAPGRSDPMTAPTTAPMPFVRPDVGAFLDYLNKLPGPRTHEMEPAAARQVMRAMRDVTDAPPGELAVVRDLSIPGPAGAIPARLFDARETRDAGPAVVFFHGGGWVIGDIDTYASFTAEMARQLDLPVISVDYRLAPEAPWPAAPDDAEAAARWVATSPPELGRAITGLVLSGDSAGGNLTVVTAAALRDAPAAVPVIVQAPIYPATDASRPYESFDAFADGYLLTRDAMTWFGRHYAADPDHARFSPLVASVAGLPPAVIVTASLDPIRDQGRAYAAALALAGVSVTFQEAVGNIHGFITLRRAIPSSRQDVAGYLRAVKSAVLAAEQPAAG</sequence>
<dbReference type="Gene3D" id="3.40.50.1820">
    <property type="entry name" value="alpha/beta hydrolase"/>
    <property type="match status" value="1"/>
</dbReference>
<feature type="domain" description="Alpha/beta hydrolase fold-3" evidence="4">
    <location>
        <begin position="99"/>
        <end position="302"/>
    </location>
</feature>
<comment type="caution">
    <text evidence="5">The sequence shown here is derived from an EMBL/GenBank/DDBJ whole genome shotgun (WGS) entry which is preliminary data.</text>
</comment>
<name>A0A147IAK9_9SPHN</name>
<dbReference type="GO" id="GO:0016787">
    <property type="term" value="F:hydrolase activity"/>
    <property type="evidence" value="ECO:0007669"/>
    <property type="project" value="UniProtKB-KW"/>
</dbReference>
<keyword evidence="6" id="KW-1185">Reference proteome</keyword>
<dbReference type="PANTHER" id="PTHR48081:SF8">
    <property type="entry name" value="ALPHA_BETA HYDROLASE FOLD-3 DOMAIN-CONTAINING PROTEIN-RELATED"/>
    <property type="match status" value="1"/>
</dbReference>
<feature type="active site" evidence="3">
    <location>
        <position position="177"/>
    </location>
</feature>
<evidence type="ECO:0000259" key="4">
    <source>
        <dbReference type="Pfam" id="PF07859"/>
    </source>
</evidence>
<dbReference type="PROSITE" id="PS01174">
    <property type="entry name" value="LIPASE_GDXG_SER"/>
    <property type="match status" value="1"/>
</dbReference>
<accession>A0A147IAK9</accession>
<dbReference type="SUPFAM" id="SSF53474">
    <property type="entry name" value="alpha/beta-Hydrolases"/>
    <property type="match status" value="1"/>
</dbReference>
<dbReference type="InterPro" id="IPR050300">
    <property type="entry name" value="GDXG_lipolytic_enzyme"/>
</dbReference>
<dbReference type="Proteomes" id="UP000074310">
    <property type="component" value="Unassembled WGS sequence"/>
</dbReference>
<dbReference type="PANTHER" id="PTHR48081">
    <property type="entry name" value="AB HYDROLASE SUPERFAMILY PROTEIN C4A8.06C"/>
    <property type="match status" value="1"/>
</dbReference>
<protein>
    <submittedName>
        <fullName evidence="5">Lipase</fullName>
    </submittedName>
</protein>
<reference evidence="5 6" key="1">
    <citation type="journal article" date="2016" name="Front. Microbiol.">
        <title>Genomic Resource of Rice Seed Associated Bacteria.</title>
        <authorList>
            <person name="Midha S."/>
            <person name="Bansal K."/>
            <person name="Sharma S."/>
            <person name="Kumar N."/>
            <person name="Patil P.P."/>
            <person name="Chaudhry V."/>
            <person name="Patil P.B."/>
        </authorList>
    </citation>
    <scope>NUCLEOTIDE SEQUENCE [LARGE SCALE GENOMIC DNA]</scope>
    <source>
        <strain evidence="5 6">NS334</strain>
    </source>
</reference>
<dbReference type="AlphaFoldDB" id="A0A147IAK9"/>
<proteinExistence type="inferred from homology"/>
<evidence type="ECO:0000256" key="3">
    <source>
        <dbReference type="PROSITE-ProRule" id="PRU10038"/>
    </source>
</evidence>
<dbReference type="Pfam" id="PF07859">
    <property type="entry name" value="Abhydrolase_3"/>
    <property type="match status" value="1"/>
</dbReference>
<dbReference type="InterPro" id="IPR033140">
    <property type="entry name" value="Lipase_GDXG_put_SER_AS"/>
</dbReference>
<organism evidence="5 6">
    <name type="scientific">Sphingomonas endophytica</name>
    <dbReference type="NCBI Taxonomy" id="869719"/>
    <lineage>
        <taxon>Bacteria</taxon>
        <taxon>Pseudomonadati</taxon>
        <taxon>Pseudomonadota</taxon>
        <taxon>Alphaproteobacteria</taxon>
        <taxon>Sphingomonadales</taxon>
        <taxon>Sphingomonadaceae</taxon>
        <taxon>Sphingomonas</taxon>
    </lineage>
</organism>
<dbReference type="EMBL" id="LDTB01000001">
    <property type="protein sequence ID" value="KTT76794.1"/>
    <property type="molecule type" value="Genomic_DNA"/>
</dbReference>
<dbReference type="PATRIC" id="fig|869719.3.peg.187"/>